<evidence type="ECO:0000259" key="2">
    <source>
        <dbReference type="Pfam" id="PF00476"/>
    </source>
</evidence>
<dbReference type="SUPFAM" id="SSF56672">
    <property type="entry name" value="DNA/RNA polymerases"/>
    <property type="match status" value="1"/>
</dbReference>
<organism evidence="3 4">
    <name type="scientific">Perkinsus olseni</name>
    <name type="common">Perkinsus atlanticus</name>
    <dbReference type="NCBI Taxonomy" id="32597"/>
    <lineage>
        <taxon>Eukaryota</taxon>
        <taxon>Sar</taxon>
        <taxon>Alveolata</taxon>
        <taxon>Perkinsozoa</taxon>
        <taxon>Perkinsea</taxon>
        <taxon>Perkinsida</taxon>
        <taxon>Perkinsidae</taxon>
        <taxon>Perkinsus</taxon>
    </lineage>
</organism>
<dbReference type="Gene3D" id="1.10.150.20">
    <property type="entry name" value="5' to 3' exonuclease, C-terminal subdomain"/>
    <property type="match status" value="1"/>
</dbReference>
<evidence type="ECO:0000313" key="3">
    <source>
        <dbReference type="EMBL" id="KAF4738300.1"/>
    </source>
</evidence>
<feature type="non-terminal residue" evidence="3">
    <location>
        <position position="218"/>
    </location>
</feature>
<dbReference type="Pfam" id="PF00476">
    <property type="entry name" value="DNA_pol_A"/>
    <property type="match status" value="1"/>
</dbReference>
<evidence type="ECO:0000313" key="4">
    <source>
        <dbReference type="Proteomes" id="UP000574390"/>
    </source>
</evidence>
<dbReference type="PANTHER" id="PTHR10133:SF27">
    <property type="entry name" value="DNA POLYMERASE NU"/>
    <property type="match status" value="1"/>
</dbReference>
<keyword evidence="1" id="KW-0235">DNA replication</keyword>
<dbReference type="Gene3D" id="3.30.70.370">
    <property type="match status" value="1"/>
</dbReference>
<sequence length="218" mass="24839">TICKRRRRIDRDENGGLSSEAKRFCINSIIQGSAADIMKSAMVQIAHALDEVKWQHGRPQLLLSIHDEFVLSCHRDDVDRLGRLLLREMQNPALPGHDEGDRFSVPLEVSMKYGQNWADMKELSITLAAAALDLSLIVTSPWKNLERRQALRDWFNSCSGVTYDHFPNVTLRLVFAMGAISPEFEESSRVELQKYPRDLVVFDSSPDLDPPVKRDVTY</sequence>
<dbReference type="AlphaFoldDB" id="A0A7J6T1P0"/>
<dbReference type="EMBL" id="JABANM010011061">
    <property type="protein sequence ID" value="KAF4738300.1"/>
    <property type="molecule type" value="Genomic_DNA"/>
</dbReference>
<dbReference type="InterPro" id="IPR001098">
    <property type="entry name" value="DNA-dir_DNA_pol_A_palm_dom"/>
</dbReference>
<dbReference type="GO" id="GO:0003677">
    <property type="term" value="F:DNA binding"/>
    <property type="evidence" value="ECO:0007669"/>
    <property type="project" value="InterPro"/>
</dbReference>
<reference evidence="3 4" key="1">
    <citation type="submission" date="2020-04" db="EMBL/GenBank/DDBJ databases">
        <title>Perkinsus olseni comparative genomics.</title>
        <authorList>
            <person name="Bogema D.R."/>
        </authorList>
    </citation>
    <scope>NUCLEOTIDE SEQUENCE [LARGE SCALE GENOMIC DNA]</scope>
    <source>
        <strain evidence="3">ATCC PRA-205</strain>
    </source>
</reference>
<protein>
    <recommendedName>
        <fullName evidence="2">DNA-directed DNA polymerase family A palm domain-containing protein</fullName>
    </recommendedName>
</protein>
<proteinExistence type="predicted"/>
<gene>
    <name evidence="3" type="ORF">FOZ62_012344</name>
</gene>
<dbReference type="Proteomes" id="UP000574390">
    <property type="component" value="Unassembled WGS sequence"/>
</dbReference>
<dbReference type="InterPro" id="IPR002298">
    <property type="entry name" value="DNA_polymerase_A"/>
</dbReference>
<dbReference type="GO" id="GO:0006302">
    <property type="term" value="P:double-strand break repair"/>
    <property type="evidence" value="ECO:0007669"/>
    <property type="project" value="TreeGrafter"/>
</dbReference>
<dbReference type="GO" id="GO:0006261">
    <property type="term" value="P:DNA-templated DNA replication"/>
    <property type="evidence" value="ECO:0007669"/>
    <property type="project" value="InterPro"/>
</dbReference>
<evidence type="ECO:0000256" key="1">
    <source>
        <dbReference type="ARBA" id="ARBA00022705"/>
    </source>
</evidence>
<accession>A0A7J6T1P0</accession>
<comment type="caution">
    <text evidence="3">The sequence shown here is derived from an EMBL/GenBank/DDBJ whole genome shotgun (WGS) entry which is preliminary data.</text>
</comment>
<dbReference type="PANTHER" id="PTHR10133">
    <property type="entry name" value="DNA POLYMERASE I"/>
    <property type="match status" value="1"/>
</dbReference>
<feature type="non-terminal residue" evidence="3">
    <location>
        <position position="1"/>
    </location>
</feature>
<dbReference type="GO" id="GO:0003887">
    <property type="term" value="F:DNA-directed DNA polymerase activity"/>
    <property type="evidence" value="ECO:0007669"/>
    <property type="project" value="InterPro"/>
</dbReference>
<feature type="domain" description="DNA-directed DNA polymerase family A palm" evidence="2">
    <location>
        <begin position="1"/>
        <end position="119"/>
    </location>
</feature>
<dbReference type="InterPro" id="IPR043502">
    <property type="entry name" value="DNA/RNA_pol_sf"/>
</dbReference>
<name>A0A7J6T1P0_PEROL</name>